<evidence type="ECO:0000256" key="1">
    <source>
        <dbReference type="ARBA" id="ARBA00006964"/>
    </source>
</evidence>
<keyword evidence="3 4" id="KW-0479">Metal-binding</keyword>
<dbReference type="PANTHER" id="PTHR13799">
    <property type="entry name" value="NGG1 INTERACTING FACTOR 3"/>
    <property type="match status" value="1"/>
</dbReference>
<feature type="binding site" evidence="4">
    <location>
        <position position="84"/>
    </location>
    <ligand>
        <name>a divalent metal cation</name>
        <dbReference type="ChEBI" id="CHEBI:60240"/>
        <label>1</label>
    </ligand>
</feature>
<dbReference type="Pfam" id="PF01784">
    <property type="entry name" value="DUF34_NIF3"/>
    <property type="match status" value="1"/>
</dbReference>
<feature type="binding site" evidence="4">
    <location>
        <position position="122"/>
    </location>
    <ligand>
        <name>a divalent metal cation</name>
        <dbReference type="ChEBI" id="CHEBI:60240"/>
        <label>1</label>
    </ligand>
</feature>
<reference evidence="5 6" key="1">
    <citation type="submission" date="2018-06" db="EMBL/GenBank/DDBJ databases">
        <title>Extensive metabolic versatility and redundancy in microbially diverse, dynamic hydrothermal sediments.</title>
        <authorList>
            <person name="Dombrowski N."/>
            <person name="Teske A."/>
            <person name="Baker B.J."/>
        </authorList>
    </citation>
    <scope>NUCLEOTIDE SEQUENCE [LARGE SCALE GENOMIC DNA]</scope>
    <source>
        <strain evidence="5">B19_G9</strain>
    </source>
</reference>
<organism evidence="5 6">
    <name type="scientific">Aerophobetes bacterium</name>
    <dbReference type="NCBI Taxonomy" id="2030807"/>
    <lineage>
        <taxon>Bacteria</taxon>
        <taxon>Candidatus Aerophobota</taxon>
    </lineage>
</organism>
<dbReference type="Proteomes" id="UP000267654">
    <property type="component" value="Unassembled WGS sequence"/>
</dbReference>
<dbReference type="Gene3D" id="3.40.1390.30">
    <property type="entry name" value="NIF3 (NGG1p interacting factor 3)-like"/>
    <property type="match status" value="2"/>
</dbReference>
<feature type="binding site" evidence="4">
    <location>
        <position position="243"/>
    </location>
    <ligand>
        <name>a divalent metal cation</name>
        <dbReference type="ChEBI" id="CHEBI:60240"/>
        <label>1</label>
    </ligand>
</feature>
<gene>
    <name evidence="5" type="ORF">DRI96_03540</name>
</gene>
<comment type="similarity">
    <text evidence="1">Belongs to the GTP cyclohydrolase I type 2/NIF3 family.</text>
</comment>
<accession>A0A662DDZ8</accession>
<name>A0A662DDZ8_UNCAE</name>
<evidence type="ECO:0000256" key="4">
    <source>
        <dbReference type="PIRSR" id="PIRSR602678-1"/>
    </source>
</evidence>
<dbReference type="AlphaFoldDB" id="A0A662DDZ8"/>
<feature type="binding site" evidence="4">
    <location>
        <position position="83"/>
    </location>
    <ligand>
        <name>a divalent metal cation</name>
        <dbReference type="ChEBI" id="CHEBI:60240"/>
        <label>1</label>
    </ligand>
</feature>
<protein>
    <recommendedName>
        <fullName evidence="2">GTP cyclohydrolase 1 type 2 homolog</fullName>
    </recommendedName>
</protein>
<dbReference type="PANTHER" id="PTHR13799:SF14">
    <property type="entry name" value="GTP CYCLOHYDROLASE 1 TYPE 2 HOMOLOG"/>
    <property type="match status" value="1"/>
</dbReference>
<proteinExistence type="inferred from homology"/>
<evidence type="ECO:0000256" key="3">
    <source>
        <dbReference type="ARBA" id="ARBA00022723"/>
    </source>
</evidence>
<dbReference type="InterPro" id="IPR036069">
    <property type="entry name" value="DUF34/NIF3_sf"/>
</dbReference>
<feature type="binding site" evidence="4">
    <location>
        <position position="247"/>
    </location>
    <ligand>
        <name>a divalent metal cation</name>
        <dbReference type="ChEBI" id="CHEBI:60240"/>
        <label>1</label>
    </ligand>
</feature>
<evidence type="ECO:0000256" key="2">
    <source>
        <dbReference type="ARBA" id="ARBA00022112"/>
    </source>
</evidence>
<dbReference type="InterPro" id="IPR002678">
    <property type="entry name" value="DUF34/NIF3"/>
</dbReference>
<comment type="caution">
    <text evidence="5">The sequence shown here is derived from an EMBL/GenBank/DDBJ whole genome shotgun (WGS) entry which is preliminary data.</text>
</comment>
<dbReference type="NCBIfam" id="TIGR00486">
    <property type="entry name" value="YbgI_SA1388"/>
    <property type="match status" value="1"/>
</dbReference>
<evidence type="ECO:0000313" key="5">
    <source>
        <dbReference type="EMBL" id="RLE13088.1"/>
    </source>
</evidence>
<evidence type="ECO:0000313" key="6">
    <source>
        <dbReference type="Proteomes" id="UP000267654"/>
    </source>
</evidence>
<dbReference type="GO" id="GO:0005737">
    <property type="term" value="C:cytoplasm"/>
    <property type="evidence" value="ECO:0007669"/>
    <property type="project" value="TreeGrafter"/>
</dbReference>
<dbReference type="SUPFAM" id="SSF102705">
    <property type="entry name" value="NIF3 (NGG1p interacting factor 3)-like"/>
    <property type="match status" value="1"/>
</dbReference>
<dbReference type="GO" id="GO:0046872">
    <property type="term" value="F:metal ion binding"/>
    <property type="evidence" value="ECO:0007669"/>
    <property type="project" value="UniProtKB-KW"/>
</dbReference>
<dbReference type="EMBL" id="QMQB01000111">
    <property type="protein sequence ID" value="RLE13088.1"/>
    <property type="molecule type" value="Genomic_DNA"/>
</dbReference>
<sequence length="291" mass="32733">MKNKDVILLNKKFNEEQLQPKISDVINLMEKIAPSSLALPEDKIGLQLGKENTTVKSILISLDVTEEVIEEAVEKEVNLIIAHHPIIYRSLQEINFSKYPSSIIRKAILSDISIYIAHTNLDIAPGGINDILSEILEVEKIKPLLPLRDNPEFGIGKIGTLKEEKSLEEIAKITEEKLKSSHIKVAGKLHRKIKRIAICSGSGKDLIYPACQKKAELFITGELGYHATLEVKSLGLCVIEAGHYETEVVVLPFLREKLEKEFKEKSWEGKIFQSKIYTSPYLPKNLSQVDL</sequence>
<dbReference type="FunFam" id="3.40.1390.30:FF:000001">
    <property type="entry name" value="GTP cyclohydrolase 1 type 2"/>
    <property type="match status" value="1"/>
</dbReference>